<evidence type="ECO:0000259" key="2">
    <source>
        <dbReference type="PROSITE" id="PS51819"/>
    </source>
</evidence>
<organism evidence="3 4">
    <name type="scientific">Paroceanicella profunda</name>
    <dbReference type="NCBI Taxonomy" id="2579971"/>
    <lineage>
        <taxon>Bacteria</taxon>
        <taxon>Pseudomonadati</taxon>
        <taxon>Pseudomonadota</taxon>
        <taxon>Alphaproteobacteria</taxon>
        <taxon>Rhodobacterales</taxon>
        <taxon>Paracoccaceae</taxon>
        <taxon>Paroceanicella</taxon>
    </lineage>
</organism>
<dbReference type="Proteomes" id="UP000305888">
    <property type="component" value="Chromosome"/>
</dbReference>
<name>A0A5B8FID4_9RHOB</name>
<dbReference type="InterPro" id="IPR029068">
    <property type="entry name" value="Glyas_Bleomycin-R_OHBP_Dase"/>
</dbReference>
<keyword evidence="4" id="KW-1185">Reference proteome</keyword>
<evidence type="ECO:0000313" key="4">
    <source>
        <dbReference type="Proteomes" id="UP000305888"/>
    </source>
</evidence>
<accession>A0A5B8FID4</accession>
<dbReference type="Pfam" id="PF13669">
    <property type="entry name" value="Glyoxalase_4"/>
    <property type="match status" value="1"/>
</dbReference>
<dbReference type="GO" id="GO:0004493">
    <property type="term" value="F:methylmalonyl-CoA epimerase activity"/>
    <property type="evidence" value="ECO:0007669"/>
    <property type="project" value="TreeGrafter"/>
</dbReference>
<keyword evidence="1" id="KW-0479">Metal-binding</keyword>
<protein>
    <submittedName>
        <fullName evidence="3">VOC family protein</fullName>
    </submittedName>
</protein>
<dbReference type="AlphaFoldDB" id="A0A5B8FID4"/>
<evidence type="ECO:0000256" key="1">
    <source>
        <dbReference type="ARBA" id="ARBA00022723"/>
    </source>
</evidence>
<dbReference type="EMBL" id="CP040818">
    <property type="protein sequence ID" value="QDL93651.1"/>
    <property type="molecule type" value="Genomic_DNA"/>
</dbReference>
<dbReference type="InterPro" id="IPR051785">
    <property type="entry name" value="MMCE/EMCE_epimerase"/>
</dbReference>
<dbReference type="KEGG" id="ppru:FDP22_08525"/>
<dbReference type="GO" id="GO:0046491">
    <property type="term" value="P:L-methylmalonyl-CoA metabolic process"/>
    <property type="evidence" value="ECO:0007669"/>
    <property type="project" value="TreeGrafter"/>
</dbReference>
<proteinExistence type="predicted"/>
<reference evidence="3 4" key="1">
    <citation type="submission" date="2019-06" db="EMBL/GenBank/DDBJ databases">
        <title>Genome sequence of Rhodobacteraceae bacterium D4M1.</title>
        <authorList>
            <person name="Cao J."/>
        </authorList>
    </citation>
    <scope>NUCLEOTIDE SEQUENCE [LARGE SCALE GENOMIC DNA]</scope>
    <source>
        <strain evidence="3 4">D4M1</strain>
    </source>
</reference>
<dbReference type="PANTHER" id="PTHR43048">
    <property type="entry name" value="METHYLMALONYL-COA EPIMERASE"/>
    <property type="match status" value="1"/>
</dbReference>
<evidence type="ECO:0000313" key="3">
    <source>
        <dbReference type="EMBL" id="QDL93651.1"/>
    </source>
</evidence>
<dbReference type="OrthoDB" id="2613830at2"/>
<dbReference type="PANTHER" id="PTHR43048:SF6">
    <property type="entry name" value="BLR8189 PROTEIN"/>
    <property type="match status" value="1"/>
</dbReference>
<dbReference type="PROSITE" id="PS51819">
    <property type="entry name" value="VOC"/>
    <property type="match status" value="1"/>
</dbReference>
<dbReference type="Gene3D" id="3.10.180.10">
    <property type="entry name" value="2,3-Dihydroxybiphenyl 1,2-Dioxygenase, domain 1"/>
    <property type="match status" value="1"/>
</dbReference>
<gene>
    <name evidence="3" type="ORF">FDP22_08525</name>
</gene>
<sequence>MLETYRDARALAAHGAAEHSRAFQAGLAGVALGGSAEVIPLEETARPAPEGHAPVRGADHVGITVPDVPAASRFFEEAFGARHSYDVTTPDAPPMAGPDTERQLGLPEGARITHMRQLRIGDSVTLELFEVAGADQRPEPALNDLGLTHIGLYVDDMDTALRKVKAAGGQVLSDPHPLAGPEDRPGNSGVYGRTPWGLLFELLTYPGGIDYPRGADARRWVPAPR</sequence>
<feature type="domain" description="VOC" evidence="2">
    <location>
        <begin position="57"/>
        <end position="205"/>
    </location>
</feature>
<dbReference type="SUPFAM" id="SSF54593">
    <property type="entry name" value="Glyoxalase/Bleomycin resistance protein/Dihydroxybiphenyl dioxygenase"/>
    <property type="match status" value="1"/>
</dbReference>
<dbReference type="InterPro" id="IPR037523">
    <property type="entry name" value="VOC_core"/>
</dbReference>
<dbReference type="GO" id="GO:0046872">
    <property type="term" value="F:metal ion binding"/>
    <property type="evidence" value="ECO:0007669"/>
    <property type="project" value="UniProtKB-KW"/>
</dbReference>